<name>A0A418QNI8_9BACT</name>
<feature type="domain" description="Beta-lactamase-related" evidence="2">
    <location>
        <begin position="37"/>
        <end position="394"/>
    </location>
</feature>
<dbReference type="AlphaFoldDB" id="A0A418QNI8"/>
<dbReference type="GO" id="GO:0016787">
    <property type="term" value="F:hydrolase activity"/>
    <property type="evidence" value="ECO:0007669"/>
    <property type="project" value="UniProtKB-KW"/>
</dbReference>
<evidence type="ECO:0000259" key="2">
    <source>
        <dbReference type="Pfam" id="PF00144"/>
    </source>
</evidence>
<dbReference type="OrthoDB" id="846150at2"/>
<feature type="signal peptide" evidence="1">
    <location>
        <begin position="1"/>
        <end position="21"/>
    </location>
</feature>
<keyword evidence="1" id="KW-0732">Signal</keyword>
<dbReference type="InterPro" id="IPR001466">
    <property type="entry name" value="Beta-lactam-related"/>
</dbReference>
<sequence>MKILFTSFLYLIGGFFTQSVAQPARHRAAQDSLTAELEALRVQGHFNGFGVAIVSGKGVLYQQGVGFADAQAGKPYDLHTVQYIASVSKTIVGLALLKAQELGKLHLDDPIDQYLPFKVRNPAFPDVPITLRHLATHTSGIRDNDFYLSKNYYLRPGLPLAGLPMTFDATQTFIPADSAVSLPEFLRNSLTPEGKWYQPKGFSARRPGELYEYSNVGASLAAYVVERACGQPFPAFTKRYLLRPLRLRDSGWSFRQIDFARYSRLYGSTTVPLPYYATTTYPDGGFISSVADLSKYLHELIRGYQGRGTVLGPASYRELFRPQLAAGNFEDRNERNPFSESYNVGILMGFGYTGFIGHTGGDPGVVALLFFDPTSGIGRILLLNTSYDDRPSEATMYQIWNTLEKYQHRVGG</sequence>
<gene>
    <name evidence="3" type="ORF">D0T11_18245</name>
</gene>
<comment type="caution">
    <text evidence="3">The sequence shown here is derived from an EMBL/GenBank/DDBJ whole genome shotgun (WGS) entry which is preliminary data.</text>
</comment>
<evidence type="ECO:0000313" key="3">
    <source>
        <dbReference type="EMBL" id="RIY06692.1"/>
    </source>
</evidence>
<keyword evidence="4" id="KW-1185">Reference proteome</keyword>
<dbReference type="Pfam" id="PF00144">
    <property type="entry name" value="Beta-lactamase"/>
    <property type="match status" value="1"/>
</dbReference>
<dbReference type="InterPro" id="IPR050491">
    <property type="entry name" value="AmpC-like"/>
</dbReference>
<dbReference type="EMBL" id="QYCN01000037">
    <property type="protein sequence ID" value="RIY06692.1"/>
    <property type="molecule type" value="Genomic_DNA"/>
</dbReference>
<dbReference type="SUPFAM" id="SSF56601">
    <property type="entry name" value="beta-lactamase/transpeptidase-like"/>
    <property type="match status" value="1"/>
</dbReference>
<dbReference type="InterPro" id="IPR012338">
    <property type="entry name" value="Beta-lactam/transpept-like"/>
</dbReference>
<evidence type="ECO:0000256" key="1">
    <source>
        <dbReference type="SAM" id="SignalP"/>
    </source>
</evidence>
<dbReference type="PANTHER" id="PTHR46825">
    <property type="entry name" value="D-ALANYL-D-ALANINE-CARBOXYPEPTIDASE/ENDOPEPTIDASE AMPH"/>
    <property type="match status" value="1"/>
</dbReference>
<dbReference type="PANTHER" id="PTHR46825:SF9">
    <property type="entry name" value="BETA-LACTAMASE-RELATED DOMAIN-CONTAINING PROTEIN"/>
    <property type="match status" value="1"/>
</dbReference>
<reference evidence="3 4" key="1">
    <citation type="submission" date="2019-01" db="EMBL/GenBank/DDBJ databases">
        <title>Hymenobacter humicola sp. nov., isolated from soils in Antarctica.</title>
        <authorList>
            <person name="Sedlacek I."/>
            <person name="Holochova P."/>
            <person name="Kralova S."/>
            <person name="Pantucek R."/>
            <person name="Stankova E."/>
            <person name="Vrbovska V."/>
            <person name="Kristofova L."/>
            <person name="Svec P."/>
            <person name="Busse H.-J."/>
        </authorList>
    </citation>
    <scope>NUCLEOTIDE SEQUENCE [LARGE SCALE GENOMIC DNA]</scope>
    <source>
        <strain evidence="3 4">CCM 8852</strain>
    </source>
</reference>
<organism evidence="3 4">
    <name type="scientific">Hymenobacter rubripertinctus</name>
    <dbReference type="NCBI Taxonomy" id="2029981"/>
    <lineage>
        <taxon>Bacteria</taxon>
        <taxon>Pseudomonadati</taxon>
        <taxon>Bacteroidota</taxon>
        <taxon>Cytophagia</taxon>
        <taxon>Cytophagales</taxon>
        <taxon>Hymenobacteraceae</taxon>
        <taxon>Hymenobacter</taxon>
    </lineage>
</organism>
<dbReference type="RefSeq" id="WP_119657248.1">
    <property type="nucleotide sequence ID" value="NZ_JBHUOI010000016.1"/>
</dbReference>
<proteinExistence type="predicted"/>
<evidence type="ECO:0000313" key="4">
    <source>
        <dbReference type="Proteomes" id="UP000284250"/>
    </source>
</evidence>
<dbReference type="Gene3D" id="3.40.710.10">
    <property type="entry name" value="DD-peptidase/beta-lactamase superfamily"/>
    <property type="match status" value="1"/>
</dbReference>
<protein>
    <submittedName>
        <fullName evidence="3">Class A beta-lactamase-related serine hydrolase</fullName>
    </submittedName>
</protein>
<keyword evidence="3" id="KW-0378">Hydrolase</keyword>
<accession>A0A418QNI8</accession>
<dbReference type="Proteomes" id="UP000284250">
    <property type="component" value="Unassembled WGS sequence"/>
</dbReference>
<feature type="chain" id="PRO_5019102167" evidence="1">
    <location>
        <begin position="22"/>
        <end position="412"/>
    </location>
</feature>